<reference evidence="1" key="1">
    <citation type="submission" date="2022-08" db="EMBL/GenBank/DDBJ databases">
        <title>Alicyclobacillus dauci DSM2870, complete genome.</title>
        <authorList>
            <person name="Wang Q."/>
            <person name="Cai R."/>
            <person name="Wang Z."/>
        </authorList>
    </citation>
    <scope>NUCLEOTIDE SEQUENCE</scope>
    <source>
        <strain evidence="1">DSM 28700</strain>
    </source>
</reference>
<dbReference type="InterPro" id="IPR021109">
    <property type="entry name" value="Peptidase_aspartic_dom_sf"/>
</dbReference>
<name>A0ABY6Z0E7_9BACL</name>
<dbReference type="SUPFAM" id="SSF50630">
    <property type="entry name" value="Acid proteases"/>
    <property type="match status" value="1"/>
</dbReference>
<evidence type="ECO:0000313" key="1">
    <source>
        <dbReference type="EMBL" id="WAH35435.1"/>
    </source>
</evidence>
<dbReference type="Gene3D" id="2.40.70.10">
    <property type="entry name" value="Acid Proteases"/>
    <property type="match status" value="1"/>
</dbReference>
<keyword evidence="2" id="KW-1185">Reference proteome</keyword>
<organism evidence="1 2">
    <name type="scientific">Alicyclobacillus dauci</name>
    <dbReference type="NCBI Taxonomy" id="1475485"/>
    <lineage>
        <taxon>Bacteria</taxon>
        <taxon>Bacillati</taxon>
        <taxon>Bacillota</taxon>
        <taxon>Bacilli</taxon>
        <taxon>Bacillales</taxon>
        <taxon>Alicyclobacillaceae</taxon>
        <taxon>Alicyclobacillus</taxon>
    </lineage>
</organism>
<sequence>MTFPCLVGQAYAGTLPRSSGLVPAQVNGHSFPAITVGNEVYLQWKVLQEFKTPYAYLGDGKFAVTGGTVQGVVYQGNTYLPWQSAAPKVKATKLHSGAFNFTSLPVSHHYHILIDEQDGHVGSPDPFQIILLDGDQPVPNQTMQIRVSGQSFLSGYQTQHSVTVQSAYDGTWLDSLNDTAEETVTLSVSWKDPSGKPQTATVHPTFSATSSTTAAIPSDDHVITQVPISIYDNAVLFNAQAGGQAVLFQLDTGAYEPVLTKQLAESLKLPNLGDIQVQGVGGMDNAYLSKFTVSIGDVVFNDVPCIVDDNYSGTPLFGYEFFTDNGYDLLVSQKHQTITILK</sequence>
<dbReference type="RefSeq" id="WP_268042683.1">
    <property type="nucleotide sequence ID" value="NZ_CP104064.1"/>
</dbReference>
<protein>
    <submittedName>
        <fullName evidence="1">Retropepsin-like domain-containing protein</fullName>
    </submittedName>
</protein>
<evidence type="ECO:0000313" key="2">
    <source>
        <dbReference type="Proteomes" id="UP001164803"/>
    </source>
</evidence>
<dbReference type="EMBL" id="CP104064">
    <property type="protein sequence ID" value="WAH35435.1"/>
    <property type="molecule type" value="Genomic_DNA"/>
</dbReference>
<dbReference type="Pfam" id="PF13650">
    <property type="entry name" value="Asp_protease_2"/>
    <property type="match status" value="1"/>
</dbReference>
<dbReference type="Proteomes" id="UP001164803">
    <property type="component" value="Chromosome"/>
</dbReference>
<accession>A0ABY6Z0E7</accession>
<gene>
    <name evidence="1" type="ORF">NZD86_14130</name>
</gene>
<proteinExistence type="predicted"/>